<dbReference type="EMBL" id="JAEHHL010000006">
    <property type="protein sequence ID" value="MBK0399592.1"/>
    <property type="molecule type" value="Genomic_DNA"/>
</dbReference>
<feature type="compositionally biased region" description="Low complexity" evidence="1">
    <location>
        <begin position="164"/>
        <end position="176"/>
    </location>
</feature>
<proteinExistence type="predicted"/>
<protein>
    <recommendedName>
        <fullName evidence="4">Protein ImuA</fullName>
    </recommendedName>
</protein>
<feature type="region of interest" description="Disordered" evidence="1">
    <location>
        <begin position="156"/>
        <end position="189"/>
    </location>
</feature>
<dbReference type="InterPro" id="IPR027417">
    <property type="entry name" value="P-loop_NTPase"/>
</dbReference>
<accession>A0A8J7M809</accession>
<dbReference type="Gene3D" id="3.40.50.300">
    <property type="entry name" value="P-loop containing nucleotide triphosphate hydrolases"/>
    <property type="match status" value="1"/>
</dbReference>
<gene>
    <name evidence="2" type="ORF">H0I76_10345</name>
</gene>
<evidence type="ECO:0008006" key="4">
    <source>
        <dbReference type="Google" id="ProtNLM"/>
    </source>
</evidence>
<dbReference type="Proteomes" id="UP000655420">
    <property type="component" value="Unassembled WGS sequence"/>
</dbReference>
<evidence type="ECO:0000313" key="2">
    <source>
        <dbReference type="EMBL" id="MBK0399592.1"/>
    </source>
</evidence>
<feature type="compositionally biased region" description="Basic residues" evidence="1">
    <location>
        <begin position="179"/>
        <end position="189"/>
    </location>
</feature>
<organism evidence="2 3">
    <name type="scientific">Thermohalobaculum xanthum</name>
    <dbReference type="NCBI Taxonomy" id="2753746"/>
    <lineage>
        <taxon>Bacteria</taxon>
        <taxon>Pseudomonadati</taxon>
        <taxon>Pseudomonadota</taxon>
        <taxon>Alphaproteobacteria</taxon>
        <taxon>Rhodobacterales</taxon>
        <taxon>Paracoccaceae</taxon>
        <taxon>Thermohalobaculum</taxon>
    </lineage>
</organism>
<dbReference type="RefSeq" id="WP_200609795.1">
    <property type="nucleotide sequence ID" value="NZ_JAEHHL010000006.1"/>
</dbReference>
<keyword evidence="3" id="KW-1185">Reference proteome</keyword>
<reference evidence="2" key="1">
    <citation type="submission" date="2020-12" db="EMBL/GenBank/DDBJ databases">
        <title>Bacterial taxonomy.</title>
        <authorList>
            <person name="Pan X."/>
        </authorList>
    </citation>
    <scope>NUCLEOTIDE SEQUENCE</scope>
    <source>
        <strain evidence="2">M0105</strain>
    </source>
</reference>
<sequence length="189" mass="20095">MHEATGPGRRAFAAETAGRVEGPVLWLIETRMREMLCPRGLAAHFDPARLILVRPMNRIAVLQIMEEALRSGAAPLVVAELELAADLTQSRRLQLAAGTGGCIGLCLVPEGGLATNAAESRWHAMPMPAPAPGGTAPHRWMRIKSKHGRTGSWEVTLGRHANDGAGTRATATGPATSHRQPHAGRAHHA</sequence>
<evidence type="ECO:0000313" key="3">
    <source>
        <dbReference type="Proteomes" id="UP000655420"/>
    </source>
</evidence>
<comment type="caution">
    <text evidence="2">The sequence shown here is derived from an EMBL/GenBank/DDBJ whole genome shotgun (WGS) entry which is preliminary data.</text>
</comment>
<dbReference type="AlphaFoldDB" id="A0A8J7M809"/>
<evidence type="ECO:0000256" key="1">
    <source>
        <dbReference type="SAM" id="MobiDB-lite"/>
    </source>
</evidence>
<dbReference type="SUPFAM" id="SSF52540">
    <property type="entry name" value="P-loop containing nucleoside triphosphate hydrolases"/>
    <property type="match status" value="1"/>
</dbReference>
<name>A0A8J7M809_9RHOB</name>